<accession>A0A6I6D423</accession>
<dbReference type="CDD" id="cd01454">
    <property type="entry name" value="vWA_norD_type"/>
    <property type="match status" value="1"/>
</dbReference>
<feature type="domain" description="VWFA" evidence="1">
    <location>
        <begin position="591"/>
        <end position="777"/>
    </location>
</feature>
<dbReference type="InterPro" id="IPR051928">
    <property type="entry name" value="NorD/CobT"/>
</dbReference>
<dbReference type="SMART" id="SM00327">
    <property type="entry name" value="VWA"/>
    <property type="match status" value="1"/>
</dbReference>
<keyword evidence="3" id="KW-1185">Reference proteome</keyword>
<dbReference type="AlphaFoldDB" id="A0A6I6D423"/>
<proteinExistence type="predicted"/>
<sequence length="783" mass="88539">MTSARLEDQERLDELGESAREILEIHWVDASRVFSPRALEAYLEGAISLQSLGRGEELVLAYIESLPQVAREIGTDAAFELLSMAIKMFSKTSGAVLVLLFSTSPVAANRLGEASLFQQYLSLVNFILAQAPRALRPMLTQLDHLLEVLTLGGLRRWATWGINAHRNDFDALDAYFSLASPDAEAVLQKERRGTLFVDVQRRLVMYLRALWARNFLMRPTSGDFESREGYRPFIEGPFINLPDAFDDYVDRDDSSVDGVNLYRAAASHAAGHMIYSGFDAESEDASKLQQTFIGLMEDARVETLAGKDFPGLAPLWTRIARIAVNRHEETDPDRVGPLLDRIALALLDPDYVDDHPLIAQAREAVGHIREDLEDYERVRAAGLALAERANELGLHFSPSQDVPSIPYRDDNRFLFEKPESAFEIQQQGSVDDKRRYVTLMEMLNSLDVEYISAEDADEIWVLGTELYDNHGRKYSDIFAEDRTLSPVHYHEWDYMSQLERPYWTTINEKRPVDGDPETIDAILDRHKPLVRRLKYLIEGIQPQGVVREKKVEDGDQIDLNAAVNAMIDIRMGQTPDPRIGIRTRLQIRDLSVMLLIDLSESTNDVLGRGDEETTVLDLSREAAALLADAIHRVGDPFAIHGFDSNGRHDVEYYRFKDFGEPYGDKAKARLAGMTGQLSTRMGAALRHAGSVMRQRPSQRKLVLLLSDGEPSDNDVRDPQYLRHDTKKAVEELHRHGVETFCVTLDPNADEYVSRVFGPKNFMVLDHVSRLPEKLPALYLSMTR</sequence>
<dbReference type="Pfam" id="PF00092">
    <property type="entry name" value="VWA"/>
    <property type="match status" value="1"/>
</dbReference>
<evidence type="ECO:0000313" key="3">
    <source>
        <dbReference type="Proteomes" id="UP000427716"/>
    </source>
</evidence>
<dbReference type="KEGG" id="ghl:GM160_03880"/>
<dbReference type="PANTHER" id="PTHR41248">
    <property type="entry name" value="NORD PROTEIN"/>
    <property type="match status" value="1"/>
</dbReference>
<name>A0A6I6D423_9GAMM</name>
<protein>
    <submittedName>
        <fullName evidence="2">VWA domain-containing protein</fullName>
    </submittedName>
</protein>
<dbReference type="SUPFAM" id="SSF53300">
    <property type="entry name" value="vWA-like"/>
    <property type="match status" value="1"/>
</dbReference>
<dbReference type="InterPro" id="IPR036465">
    <property type="entry name" value="vWFA_dom_sf"/>
</dbReference>
<dbReference type="Proteomes" id="UP000427716">
    <property type="component" value="Chromosome"/>
</dbReference>
<dbReference type="PANTHER" id="PTHR41248:SF1">
    <property type="entry name" value="NORD PROTEIN"/>
    <property type="match status" value="1"/>
</dbReference>
<dbReference type="EMBL" id="CP046415">
    <property type="protein sequence ID" value="QGT78101.1"/>
    <property type="molecule type" value="Genomic_DNA"/>
</dbReference>
<organism evidence="2 3">
    <name type="scientific">Guyparkeria halophila</name>
    <dbReference type="NCBI Taxonomy" id="47960"/>
    <lineage>
        <taxon>Bacteria</taxon>
        <taxon>Pseudomonadati</taxon>
        <taxon>Pseudomonadota</taxon>
        <taxon>Gammaproteobacteria</taxon>
        <taxon>Chromatiales</taxon>
        <taxon>Thioalkalibacteraceae</taxon>
        <taxon>Guyparkeria</taxon>
    </lineage>
</organism>
<gene>
    <name evidence="2" type="ORF">GM160_03880</name>
</gene>
<dbReference type="Gene3D" id="3.40.50.410">
    <property type="entry name" value="von Willebrand factor, type A domain"/>
    <property type="match status" value="1"/>
</dbReference>
<evidence type="ECO:0000259" key="1">
    <source>
        <dbReference type="PROSITE" id="PS50234"/>
    </source>
</evidence>
<dbReference type="InterPro" id="IPR002035">
    <property type="entry name" value="VWF_A"/>
</dbReference>
<reference evidence="2 3" key="1">
    <citation type="submission" date="2019-11" db="EMBL/GenBank/DDBJ databases">
        <authorList>
            <person name="Zhang J."/>
            <person name="Sun C."/>
        </authorList>
    </citation>
    <scope>NUCLEOTIDE SEQUENCE [LARGE SCALE GENOMIC DNA]</scope>
    <source>
        <strain evidence="3">sp2</strain>
    </source>
</reference>
<dbReference type="RefSeq" id="WP_156573334.1">
    <property type="nucleotide sequence ID" value="NZ_CP046415.1"/>
</dbReference>
<dbReference type="PROSITE" id="PS50234">
    <property type="entry name" value="VWFA"/>
    <property type="match status" value="1"/>
</dbReference>
<evidence type="ECO:0000313" key="2">
    <source>
        <dbReference type="EMBL" id="QGT78101.1"/>
    </source>
</evidence>